<name>A0A2I1H6C5_9GLOM</name>
<evidence type="ECO:0000313" key="2">
    <source>
        <dbReference type="Proteomes" id="UP000234323"/>
    </source>
</evidence>
<organism evidence="1 2">
    <name type="scientific">Rhizophagus irregularis</name>
    <dbReference type="NCBI Taxonomy" id="588596"/>
    <lineage>
        <taxon>Eukaryota</taxon>
        <taxon>Fungi</taxon>
        <taxon>Fungi incertae sedis</taxon>
        <taxon>Mucoromycota</taxon>
        <taxon>Glomeromycotina</taxon>
        <taxon>Glomeromycetes</taxon>
        <taxon>Glomerales</taxon>
        <taxon>Glomeraceae</taxon>
        <taxon>Rhizophagus</taxon>
    </lineage>
</organism>
<dbReference type="AlphaFoldDB" id="A0A2I1H6C5"/>
<dbReference type="VEuPathDB" id="FungiDB:FUN_004135"/>
<dbReference type="EMBL" id="LLXI01001610">
    <property type="protein sequence ID" value="PKY54438.1"/>
    <property type="molecule type" value="Genomic_DNA"/>
</dbReference>
<sequence length="72" mass="8301">MDNNKTAPFAIINSMSDDDGDDQKMQLFKGYKLILCQALKIVEEQENIGNKRWAQAVQTSFKELKRSDLFCK</sequence>
<protein>
    <submittedName>
        <fullName evidence="1">Uncharacterized protein</fullName>
    </submittedName>
</protein>
<dbReference type="Proteomes" id="UP000234323">
    <property type="component" value="Unassembled WGS sequence"/>
</dbReference>
<keyword evidence="2" id="KW-1185">Reference proteome</keyword>
<reference evidence="1 2" key="1">
    <citation type="submission" date="2015-10" db="EMBL/GenBank/DDBJ databases">
        <title>Genome analyses suggest a sexual origin of heterokaryosis in a supposedly ancient asexual fungus.</title>
        <authorList>
            <person name="Ropars J."/>
            <person name="Sedzielewska K."/>
            <person name="Noel J."/>
            <person name="Charron P."/>
            <person name="Farinelli L."/>
            <person name="Marton T."/>
            <person name="Kruger M."/>
            <person name="Pelin A."/>
            <person name="Brachmann A."/>
            <person name="Corradi N."/>
        </authorList>
    </citation>
    <scope>NUCLEOTIDE SEQUENCE [LARGE SCALE GENOMIC DNA]</scope>
    <source>
        <strain evidence="1 2">A4</strain>
    </source>
</reference>
<gene>
    <name evidence="1" type="ORF">RhiirA4_473255</name>
</gene>
<comment type="caution">
    <text evidence="1">The sequence shown here is derived from an EMBL/GenBank/DDBJ whole genome shotgun (WGS) entry which is preliminary data.</text>
</comment>
<evidence type="ECO:0000313" key="1">
    <source>
        <dbReference type="EMBL" id="PKY54438.1"/>
    </source>
</evidence>
<accession>A0A2I1H6C5</accession>
<dbReference type="VEuPathDB" id="FungiDB:RhiirA1_468717"/>
<proteinExistence type="predicted"/>